<reference evidence="2 3" key="1">
    <citation type="journal article" date="2010" name="Science">
        <title>Genomic analysis of organismal complexity in the multicellular green alga Volvox carteri.</title>
        <authorList>
            <person name="Prochnik S.E."/>
            <person name="Umen J."/>
            <person name="Nedelcu A.M."/>
            <person name="Hallmann A."/>
            <person name="Miller S.M."/>
            <person name="Nishii I."/>
            <person name="Ferris P."/>
            <person name="Kuo A."/>
            <person name="Mitros T."/>
            <person name="Fritz-Laylin L.K."/>
            <person name="Hellsten U."/>
            <person name="Chapman J."/>
            <person name="Simakov O."/>
            <person name="Rensing S.A."/>
            <person name="Terry A."/>
            <person name="Pangilinan J."/>
            <person name="Kapitonov V."/>
            <person name="Jurka J."/>
            <person name="Salamov A."/>
            <person name="Shapiro H."/>
            <person name="Schmutz J."/>
            <person name="Grimwood J."/>
            <person name="Lindquist E."/>
            <person name="Lucas S."/>
            <person name="Grigoriev I.V."/>
            <person name="Schmitt R."/>
            <person name="Kirk D."/>
            <person name="Rokhsar D.S."/>
        </authorList>
    </citation>
    <scope>NUCLEOTIDE SEQUENCE [LARGE SCALE GENOMIC DNA]</scope>
    <source>
        <strain evidence="3">f. Nagariensis / Eve</strain>
    </source>
</reference>
<evidence type="ECO:0000256" key="1">
    <source>
        <dbReference type="SAM" id="MobiDB-lite"/>
    </source>
</evidence>
<dbReference type="AlphaFoldDB" id="D8TNJ4"/>
<dbReference type="InParanoid" id="D8TNJ4"/>
<accession>D8TNJ4</accession>
<feature type="region of interest" description="Disordered" evidence="1">
    <location>
        <begin position="116"/>
        <end position="141"/>
    </location>
</feature>
<dbReference type="GeneID" id="9620902"/>
<protein>
    <submittedName>
        <fullName evidence="2">Uncharacterized protein</fullName>
    </submittedName>
</protein>
<dbReference type="KEGG" id="vcn:VOLCADRAFT_88199"/>
<feature type="region of interest" description="Disordered" evidence="1">
    <location>
        <begin position="193"/>
        <end position="233"/>
    </location>
</feature>
<keyword evidence="3" id="KW-1185">Reference proteome</keyword>
<feature type="region of interest" description="Disordered" evidence="1">
    <location>
        <begin position="15"/>
        <end position="37"/>
    </location>
</feature>
<feature type="compositionally biased region" description="Basic and acidic residues" evidence="1">
    <location>
        <begin position="211"/>
        <end position="225"/>
    </location>
</feature>
<proteinExistence type="predicted"/>
<sequence>MSLHVWLSIKCSSNNSKRNHASLPIEPDCTGASPSGTHNDSTCRSFCKSTNAWQWACARTHEDIRMYLEQHSLPYKGGDYVGGDYVGGDYVGGDYVGGDYVGGDYVGGDYVGGDYVGGEDEDWGDEGGEDEGGEDDEGTGGRVLLKDYGRTKSQKRASPCLNQLDAARTWRPESRRKDPLAFGATAFNHAKSKESFGVGNSRGVQTRRAKVQQEKGKGAMTEIRKGGPKKQRR</sequence>
<gene>
    <name evidence="2" type="ORF">VOLCADRAFT_88199</name>
</gene>
<dbReference type="RefSeq" id="XP_002948014.1">
    <property type="nucleotide sequence ID" value="XM_002947968.1"/>
</dbReference>
<organism evidence="3">
    <name type="scientific">Volvox carteri f. nagariensis</name>
    <dbReference type="NCBI Taxonomy" id="3068"/>
    <lineage>
        <taxon>Eukaryota</taxon>
        <taxon>Viridiplantae</taxon>
        <taxon>Chlorophyta</taxon>
        <taxon>core chlorophytes</taxon>
        <taxon>Chlorophyceae</taxon>
        <taxon>CS clade</taxon>
        <taxon>Chlamydomonadales</taxon>
        <taxon>Volvocaceae</taxon>
        <taxon>Volvox</taxon>
    </lineage>
</organism>
<feature type="compositionally biased region" description="Acidic residues" evidence="1">
    <location>
        <begin position="117"/>
        <end position="138"/>
    </location>
</feature>
<name>D8TNJ4_VOLCA</name>
<evidence type="ECO:0000313" key="3">
    <source>
        <dbReference type="Proteomes" id="UP000001058"/>
    </source>
</evidence>
<dbReference type="EMBL" id="GL378329">
    <property type="protein sequence ID" value="EFJ51002.1"/>
    <property type="molecule type" value="Genomic_DNA"/>
</dbReference>
<dbReference type="Proteomes" id="UP000001058">
    <property type="component" value="Unassembled WGS sequence"/>
</dbReference>
<evidence type="ECO:0000313" key="2">
    <source>
        <dbReference type="EMBL" id="EFJ51002.1"/>
    </source>
</evidence>